<dbReference type="PANTHER" id="PTHR24095">
    <property type="entry name" value="ACETYL-COENZYME A SYNTHETASE"/>
    <property type="match status" value="1"/>
</dbReference>
<proteinExistence type="predicted"/>
<protein>
    <submittedName>
        <fullName evidence="3">Acetate--CoA ligase</fullName>
        <ecNumber evidence="3">6.2.1.1</ecNumber>
    </submittedName>
    <submittedName>
        <fullName evidence="4">Acetyl-CoA synthetase</fullName>
    </submittedName>
</protein>
<keyword evidence="1" id="KW-0007">Acetylation</keyword>
<dbReference type="GO" id="GO:0003987">
    <property type="term" value="F:acetate-CoA ligase activity"/>
    <property type="evidence" value="ECO:0007669"/>
    <property type="project" value="UniProtKB-EC"/>
</dbReference>
<dbReference type="PANTHER" id="PTHR24095:SF14">
    <property type="entry name" value="ACETYL-COENZYME A SYNTHETASE 1"/>
    <property type="match status" value="1"/>
</dbReference>
<dbReference type="InterPro" id="IPR020845">
    <property type="entry name" value="AMP-binding_CS"/>
</dbReference>
<evidence type="ECO:0000313" key="3">
    <source>
        <dbReference type="EMBL" id="APA98458.1"/>
    </source>
</evidence>
<dbReference type="KEGG" id="nsr:NS506_04410"/>
<reference evidence="4 5" key="2">
    <citation type="journal article" date="2016" name="Genome Announc.">
        <title>Draft Genome Sequence of Erythromycin- and Oxytetracycline-Sensitive Nocardia seriolae Strain U-1 (NBRC 110359).</title>
        <authorList>
            <person name="Imajoh M."/>
            <person name="Sukeda M."/>
            <person name="Shimizu M."/>
            <person name="Yamane J."/>
            <person name="Ohnishi K."/>
            <person name="Oshima S."/>
        </authorList>
    </citation>
    <scope>NUCLEOTIDE SEQUENCE [LARGE SCALE GENOMIC DNA]</scope>
    <source>
        <strain evidence="4 5">U-1</strain>
    </source>
</reference>
<evidence type="ECO:0000313" key="4">
    <source>
        <dbReference type="EMBL" id="GAP31297.1"/>
    </source>
</evidence>
<evidence type="ECO:0000259" key="2">
    <source>
        <dbReference type="Pfam" id="PF00501"/>
    </source>
</evidence>
<sequence>MRTTGTERVPGTEPARWETIEKTPAERAAANLTDYQPAYREFTWAAARSAVPPQPDGGINIAYRAVDRHLGTPLADAPAVRWRGADGQRVTLTYAELASLSDRFANVLRTLGVRRGERVCTLLGRTPELYVAILGAWKAGCVVVPLFSAFGPEPVRQRLTISGASTLITTVGMYRRKVAPHRAQLPALNHVIVTDADIEAEPLDDTVDLTLAMATADAEFPIVHTQAEDPAILHFTSGTTGTPKGAVHVHGAVLAHEISARNALDLRPGDIYWCTADPGWVTGMSYGVIAPFALGATLICDEDEFDARRWYRVLTEEQVAVWYTAPTALRMLMRYGDELPEGTDLSRLRFVASVG</sequence>
<name>A0ABC8AWE1_9NOCA</name>
<evidence type="ECO:0000313" key="5">
    <source>
        <dbReference type="Proteomes" id="UP000037179"/>
    </source>
</evidence>
<dbReference type="AlphaFoldDB" id="A0ABC8AWE1"/>
<evidence type="ECO:0000313" key="6">
    <source>
        <dbReference type="Proteomes" id="UP000180166"/>
    </source>
</evidence>
<accession>A0ABC8AWE1</accession>
<dbReference type="InterPro" id="IPR000873">
    <property type="entry name" value="AMP-dep_synth/lig_dom"/>
</dbReference>
<dbReference type="EC" id="6.2.1.1" evidence="3"/>
<dbReference type="Pfam" id="PF00501">
    <property type="entry name" value="AMP-binding"/>
    <property type="match status" value="1"/>
</dbReference>
<keyword evidence="5" id="KW-1185">Reference proteome</keyword>
<dbReference type="Proteomes" id="UP000037179">
    <property type="component" value="Unassembled WGS sequence"/>
</dbReference>
<feature type="domain" description="AMP-dependent synthetase/ligase" evidence="2">
    <location>
        <begin position="76"/>
        <end position="355"/>
    </location>
</feature>
<dbReference type="InterPro" id="IPR042099">
    <property type="entry name" value="ANL_N_sf"/>
</dbReference>
<reference evidence="5" key="1">
    <citation type="submission" date="2015-07" db="EMBL/GenBank/DDBJ databases">
        <title>Nocardia seriolae U-1 whole genome shotgun sequence.</title>
        <authorList>
            <person name="Imajoh M."/>
            <person name="Fukumoto Y."/>
            <person name="Sukeda M."/>
            <person name="Yamane J."/>
            <person name="Yamasaki K."/>
            <person name="Shimizu M."/>
            <person name="Ohnishi K."/>
            <person name="Oshima S."/>
        </authorList>
    </citation>
    <scope>NUCLEOTIDE SEQUENCE [LARGE SCALE GENOMIC DNA]</scope>
    <source>
        <strain evidence="5">U-1</strain>
    </source>
</reference>
<dbReference type="PROSITE" id="PS00455">
    <property type="entry name" value="AMP_BINDING"/>
    <property type="match status" value="1"/>
</dbReference>
<keyword evidence="3" id="KW-0436">Ligase</keyword>
<organism evidence="3 6">
    <name type="scientific">Nocardia seriolae</name>
    <dbReference type="NCBI Taxonomy" id="37332"/>
    <lineage>
        <taxon>Bacteria</taxon>
        <taxon>Bacillati</taxon>
        <taxon>Actinomycetota</taxon>
        <taxon>Actinomycetes</taxon>
        <taxon>Mycobacteriales</taxon>
        <taxon>Nocardiaceae</taxon>
        <taxon>Nocardia</taxon>
    </lineage>
</organism>
<dbReference type="EMBL" id="BBYQ01000110">
    <property type="protein sequence ID" value="GAP31297.1"/>
    <property type="molecule type" value="Genomic_DNA"/>
</dbReference>
<reference evidence="3 6" key="3">
    <citation type="submission" date="2016-10" db="EMBL/GenBank/DDBJ databases">
        <title>Genome sequence of Nocardia seriolae strain EM150506, isolated from Anguila japonica.</title>
        <authorList>
            <person name="Han H.-J."/>
        </authorList>
    </citation>
    <scope>NUCLEOTIDE SEQUENCE [LARGE SCALE GENOMIC DNA]</scope>
    <source>
        <strain evidence="3 6">EM150506</strain>
    </source>
</reference>
<evidence type="ECO:0000256" key="1">
    <source>
        <dbReference type="ARBA" id="ARBA00022990"/>
    </source>
</evidence>
<gene>
    <name evidence="3" type="ORF">NS506_04410</name>
    <name evidence="4" type="ORF">NSK11_contig00110-0004</name>
</gene>
<dbReference type="Proteomes" id="UP000180166">
    <property type="component" value="Chromosome"/>
</dbReference>
<dbReference type="Gene3D" id="3.40.50.12780">
    <property type="entry name" value="N-terminal domain of ligase-like"/>
    <property type="match status" value="1"/>
</dbReference>
<dbReference type="EMBL" id="CP017839">
    <property type="protein sequence ID" value="APA98458.1"/>
    <property type="molecule type" value="Genomic_DNA"/>
</dbReference>
<dbReference type="SUPFAM" id="SSF56801">
    <property type="entry name" value="Acetyl-CoA synthetase-like"/>
    <property type="match status" value="1"/>
</dbReference>